<proteinExistence type="predicted"/>
<organism evidence="2 3">
    <name type="scientific">Pleurodeles waltl</name>
    <name type="common">Iberian ribbed newt</name>
    <dbReference type="NCBI Taxonomy" id="8319"/>
    <lineage>
        <taxon>Eukaryota</taxon>
        <taxon>Metazoa</taxon>
        <taxon>Chordata</taxon>
        <taxon>Craniata</taxon>
        <taxon>Vertebrata</taxon>
        <taxon>Euteleostomi</taxon>
        <taxon>Amphibia</taxon>
        <taxon>Batrachia</taxon>
        <taxon>Caudata</taxon>
        <taxon>Salamandroidea</taxon>
        <taxon>Salamandridae</taxon>
        <taxon>Pleurodelinae</taxon>
        <taxon>Pleurodeles</taxon>
    </lineage>
</organism>
<gene>
    <name evidence="2" type="ORF">NDU88_001524</name>
</gene>
<dbReference type="EMBL" id="JANPWB010000001">
    <property type="protein sequence ID" value="KAJ1213894.1"/>
    <property type="molecule type" value="Genomic_DNA"/>
</dbReference>
<feature type="region of interest" description="Disordered" evidence="1">
    <location>
        <begin position="47"/>
        <end position="102"/>
    </location>
</feature>
<dbReference type="Proteomes" id="UP001066276">
    <property type="component" value="Chromosome 1_1"/>
</dbReference>
<feature type="compositionally biased region" description="Basic and acidic residues" evidence="1">
    <location>
        <begin position="78"/>
        <end position="94"/>
    </location>
</feature>
<evidence type="ECO:0000313" key="2">
    <source>
        <dbReference type="EMBL" id="KAJ1213894.1"/>
    </source>
</evidence>
<feature type="compositionally biased region" description="Basic and acidic residues" evidence="1">
    <location>
        <begin position="51"/>
        <end position="68"/>
    </location>
</feature>
<dbReference type="AlphaFoldDB" id="A0AAV7WPK4"/>
<name>A0AAV7WPK4_PLEWA</name>
<protein>
    <submittedName>
        <fullName evidence="2">Uncharacterized protein</fullName>
    </submittedName>
</protein>
<comment type="caution">
    <text evidence="2">The sequence shown here is derived from an EMBL/GenBank/DDBJ whole genome shotgun (WGS) entry which is preliminary data.</text>
</comment>
<evidence type="ECO:0000313" key="3">
    <source>
        <dbReference type="Proteomes" id="UP001066276"/>
    </source>
</evidence>
<accession>A0AAV7WPK4</accession>
<reference evidence="2" key="1">
    <citation type="journal article" date="2022" name="bioRxiv">
        <title>Sequencing and chromosome-scale assembly of the giantPleurodeles waltlgenome.</title>
        <authorList>
            <person name="Brown T."/>
            <person name="Elewa A."/>
            <person name="Iarovenko S."/>
            <person name="Subramanian E."/>
            <person name="Araus A.J."/>
            <person name="Petzold A."/>
            <person name="Susuki M."/>
            <person name="Suzuki K.-i.T."/>
            <person name="Hayashi T."/>
            <person name="Toyoda A."/>
            <person name="Oliveira C."/>
            <person name="Osipova E."/>
            <person name="Leigh N.D."/>
            <person name="Simon A."/>
            <person name="Yun M.H."/>
        </authorList>
    </citation>
    <scope>NUCLEOTIDE SEQUENCE</scope>
    <source>
        <strain evidence="2">20211129_DDA</strain>
        <tissue evidence="2">Liver</tissue>
    </source>
</reference>
<keyword evidence="3" id="KW-1185">Reference proteome</keyword>
<sequence>MYPGLLGGLRGVNSPSNMAIETSQKRENILTQTQCCSFTRGVLMSSVEQGLEDRKKEGKRGEDSEPARRCITYGRGHHKEENIRDPQRIDEPRRVTRKKLPR</sequence>
<evidence type="ECO:0000256" key="1">
    <source>
        <dbReference type="SAM" id="MobiDB-lite"/>
    </source>
</evidence>